<dbReference type="SUPFAM" id="SSF55961">
    <property type="entry name" value="Bet v1-like"/>
    <property type="match status" value="1"/>
</dbReference>
<dbReference type="PANTHER" id="PTHR31338">
    <property type="entry name" value="POLYKETIDE CYCLASE/DEHYDRASE AND LIPID TRANSPORT SUPERFAMILY PROTEIN"/>
    <property type="match status" value="1"/>
</dbReference>
<reference evidence="3" key="1">
    <citation type="submission" date="2022-08" db="EMBL/GenBank/DDBJ databases">
        <authorList>
            <person name="Gutierrez-Valencia J."/>
        </authorList>
    </citation>
    <scope>NUCLEOTIDE SEQUENCE</scope>
</reference>
<comment type="caution">
    <text evidence="3">The sequence shown here is derived from an EMBL/GenBank/DDBJ whole genome shotgun (WGS) entry which is preliminary data.</text>
</comment>
<evidence type="ECO:0000313" key="3">
    <source>
        <dbReference type="EMBL" id="CAI0440834.1"/>
    </source>
</evidence>
<evidence type="ECO:0000256" key="1">
    <source>
        <dbReference type="ARBA" id="ARBA00038242"/>
    </source>
</evidence>
<dbReference type="GO" id="GO:0006952">
    <property type="term" value="P:defense response"/>
    <property type="evidence" value="ECO:0007669"/>
    <property type="project" value="InterPro"/>
</dbReference>
<proteinExistence type="inferred from homology"/>
<protein>
    <recommendedName>
        <fullName evidence="2">Bet v I/Major latex protein domain-containing protein</fullName>
    </recommendedName>
</protein>
<dbReference type="SMART" id="SM01037">
    <property type="entry name" value="Bet_v_1"/>
    <property type="match status" value="1"/>
</dbReference>
<dbReference type="InterPro" id="IPR000916">
    <property type="entry name" value="Bet_v_I/MLP"/>
</dbReference>
<keyword evidence="4" id="KW-1185">Reference proteome</keyword>
<feature type="domain" description="Bet v I/Major latex protein" evidence="2">
    <location>
        <begin position="2"/>
        <end position="157"/>
    </location>
</feature>
<sequence length="157" mass="17575">MAMKGKLQCEMEVKPSADKVYHVLRKTSHHIPNHTSKNIHGVEVHEGDWETSGSIKNWKYTLDGKPEVLKEKMLFDDEKKLVTLIGLEGDAMKLYKVYTAKFEIKPKDVAADGSGSGNGSIVSITVEYEKLNPSCPPPYKYLDFLESAFQDITEAVA</sequence>
<dbReference type="Gene3D" id="3.30.530.20">
    <property type="match status" value="1"/>
</dbReference>
<accession>A0AAV0M4H9</accession>
<organism evidence="3 4">
    <name type="scientific">Linum tenue</name>
    <dbReference type="NCBI Taxonomy" id="586396"/>
    <lineage>
        <taxon>Eukaryota</taxon>
        <taxon>Viridiplantae</taxon>
        <taxon>Streptophyta</taxon>
        <taxon>Embryophyta</taxon>
        <taxon>Tracheophyta</taxon>
        <taxon>Spermatophyta</taxon>
        <taxon>Magnoliopsida</taxon>
        <taxon>eudicotyledons</taxon>
        <taxon>Gunneridae</taxon>
        <taxon>Pentapetalae</taxon>
        <taxon>rosids</taxon>
        <taxon>fabids</taxon>
        <taxon>Malpighiales</taxon>
        <taxon>Linaceae</taxon>
        <taxon>Linum</taxon>
    </lineage>
</organism>
<dbReference type="Pfam" id="PF00407">
    <property type="entry name" value="Bet_v_1"/>
    <property type="match status" value="1"/>
</dbReference>
<evidence type="ECO:0000259" key="2">
    <source>
        <dbReference type="SMART" id="SM01037"/>
    </source>
</evidence>
<dbReference type="EMBL" id="CAMGYJ010000007">
    <property type="protein sequence ID" value="CAI0440834.1"/>
    <property type="molecule type" value="Genomic_DNA"/>
</dbReference>
<dbReference type="CDD" id="cd07816">
    <property type="entry name" value="Bet_v1-like"/>
    <property type="match status" value="1"/>
</dbReference>
<comment type="similarity">
    <text evidence="1">Belongs to the MLP family.</text>
</comment>
<name>A0AAV0M4H9_9ROSI</name>
<dbReference type="PANTHER" id="PTHR31338:SF20">
    <property type="entry name" value="BET V I_MAJOR LATEX PROTEIN DOMAIN-CONTAINING PROTEIN"/>
    <property type="match status" value="1"/>
</dbReference>
<dbReference type="Proteomes" id="UP001154282">
    <property type="component" value="Unassembled WGS sequence"/>
</dbReference>
<dbReference type="InterPro" id="IPR023393">
    <property type="entry name" value="START-like_dom_sf"/>
</dbReference>
<gene>
    <name evidence="3" type="ORF">LITE_LOCUS26653</name>
</gene>
<evidence type="ECO:0000313" key="4">
    <source>
        <dbReference type="Proteomes" id="UP001154282"/>
    </source>
</evidence>
<dbReference type="InterPro" id="IPR052006">
    <property type="entry name" value="MLP-like"/>
</dbReference>
<dbReference type="AlphaFoldDB" id="A0AAV0M4H9"/>